<evidence type="ECO:0000313" key="3">
    <source>
        <dbReference type="EMBL" id="VDO20563.1"/>
    </source>
</evidence>
<dbReference type="Proteomes" id="UP000050761">
    <property type="component" value="Unassembled WGS sequence"/>
</dbReference>
<organism evidence="4 5">
    <name type="scientific">Heligmosomoides polygyrus</name>
    <name type="common">Parasitic roundworm</name>
    <dbReference type="NCBI Taxonomy" id="6339"/>
    <lineage>
        <taxon>Eukaryota</taxon>
        <taxon>Metazoa</taxon>
        <taxon>Ecdysozoa</taxon>
        <taxon>Nematoda</taxon>
        <taxon>Chromadorea</taxon>
        <taxon>Rhabditida</taxon>
        <taxon>Rhabditina</taxon>
        <taxon>Rhabditomorpha</taxon>
        <taxon>Strongyloidea</taxon>
        <taxon>Heligmosomidae</taxon>
        <taxon>Heligmosomoides</taxon>
    </lineage>
</organism>
<evidence type="ECO:0000256" key="1">
    <source>
        <dbReference type="SAM" id="Coils"/>
    </source>
</evidence>
<evidence type="ECO:0000256" key="2">
    <source>
        <dbReference type="SAM" id="MobiDB-lite"/>
    </source>
</evidence>
<gene>
    <name evidence="3" type="ORF">HPBE_LOCUS1664</name>
</gene>
<protein>
    <submittedName>
        <fullName evidence="5">PRKG1_interact domain-containing protein</fullName>
    </submittedName>
</protein>
<sequence length="81" mass="9167">MVRTRSTACSLRQHAQKSKGKVSLSSQSELDVRLKALTDDSSTPGYAKFIIELLLEMKSEIKDLKRENSDLKRSNNDLVQE</sequence>
<reference evidence="3 4" key="1">
    <citation type="submission" date="2018-11" db="EMBL/GenBank/DDBJ databases">
        <authorList>
            <consortium name="Pathogen Informatics"/>
        </authorList>
    </citation>
    <scope>NUCLEOTIDE SEQUENCE [LARGE SCALE GENOMIC DNA]</scope>
</reference>
<evidence type="ECO:0000313" key="5">
    <source>
        <dbReference type="WBParaSite" id="HPBE_0000166301-mRNA-1"/>
    </source>
</evidence>
<proteinExistence type="predicted"/>
<dbReference type="WBParaSite" id="HPBE_0000166301-mRNA-1">
    <property type="protein sequence ID" value="HPBE_0000166301-mRNA-1"/>
    <property type="gene ID" value="HPBE_0000166301"/>
</dbReference>
<feature type="coiled-coil region" evidence="1">
    <location>
        <begin position="47"/>
        <end position="81"/>
    </location>
</feature>
<name>A0A183F671_HELPZ</name>
<keyword evidence="1" id="KW-0175">Coiled coil</keyword>
<evidence type="ECO:0000313" key="4">
    <source>
        <dbReference type="Proteomes" id="UP000050761"/>
    </source>
</evidence>
<dbReference type="EMBL" id="UZAH01001969">
    <property type="protein sequence ID" value="VDO20563.1"/>
    <property type="molecule type" value="Genomic_DNA"/>
</dbReference>
<feature type="compositionally biased region" description="Polar residues" evidence="2">
    <location>
        <begin position="1"/>
        <end position="10"/>
    </location>
</feature>
<accession>A0A183F671</accession>
<dbReference type="AlphaFoldDB" id="A0A183F671"/>
<keyword evidence="4" id="KW-1185">Reference proteome</keyword>
<reference evidence="5" key="2">
    <citation type="submission" date="2019-09" db="UniProtKB">
        <authorList>
            <consortium name="WormBaseParasite"/>
        </authorList>
    </citation>
    <scope>IDENTIFICATION</scope>
</reference>
<accession>A0A3P7UI74</accession>
<feature type="region of interest" description="Disordered" evidence="2">
    <location>
        <begin position="1"/>
        <end position="23"/>
    </location>
</feature>